<dbReference type="InterPro" id="IPR000160">
    <property type="entry name" value="GGDEF_dom"/>
</dbReference>
<dbReference type="GO" id="GO:0052621">
    <property type="term" value="F:diguanylate cyclase activity"/>
    <property type="evidence" value="ECO:0007669"/>
    <property type="project" value="TreeGrafter"/>
</dbReference>
<feature type="domain" description="GGDEF" evidence="2">
    <location>
        <begin position="426"/>
        <end position="560"/>
    </location>
</feature>
<protein>
    <submittedName>
        <fullName evidence="3">Diguanylate cyclase</fullName>
    </submittedName>
</protein>
<dbReference type="SUPFAM" id="SSF55073">
    <property type="entry name" value="Nucleotide cyclase"/>
    <property type="match status" value="1"/>
</dbReference>
<dbReference type="PANTHER" id="PTHR45138">
    <property type="entry name" value="REGULATORY COMPONENTS OF SENSORY TRANSDUCTION SYSTEM"/>
    <property type="match status" value="1"/>
</dbReference>
<dbReference type="NCBIfam" id="TIGR00254">
    <property type="entry name" value="GGDEF"/>
    <property type="match status" value="1"/>
</dbReference>
<dbReference type="FunFam" id="3.30.70.270:FF:000001">
    <property type="entry name" value="Diguanylate cyclase domain protein"/>
    <property type="match status" value="1"/>
</dbReference>
<keyword evidence="4" id="KW-1185">Reference proteome</keyword>
<dbReference type="RefSeq" id="WP_034358254.1">
    <property type="nucleotide sequence ID" value="NZ_JHAC01000034.1"/>
</dbReference>
<evidence type="ECO:0000259" key="2">
    <source>
        <dbReference type="PROSITE" id="PS50887"/>
    </source>
</evidence>
<dbReference type="InterPro" id="IPR011990">
    <property type="entry name" value="TPR-like_helical_dom_sf"/>
</dbReference>
<proteinExistence type="predicted"/>
<reference evidence="3 4" key="1">
    <citation type="submission" date="2014-03" db="EMBL/GenBank/DDBJ databases">
        <title>Draft genome sequence of Deinococcus phoenicis 1P10ME.</title>
        <authorList>
            <person name="Stepanov V.G."/>
            <person name="Vaishampayan P."/>
            <person name="Venkateswaran K."/>
            <person name="Fox G.E."/>
        </authorList>
    </citation>
    <scope>NUCLEOTIDE SEQUENCE [LARGE SCALE GENOMIC DNA]</scope>
    <source>
        <strain evidence="3 4">1P10ME</strain>
    </source>
</reference>
<dbReference type="GO" id="GO:0005886">
    <property type="term" value="C:plasma membrane"/>
    <property type="evidence" value="ECO:0007669"/>
    <property type="project" value="TreeGrafter"/>
</dbReference>
<dbReference type="Pfam" id="PF00990">
    <property type="entry name" value="GGDEF"/>
    <property type="match status" value="1"/>
</dbReference>
<dbReference type="AlphaFoldDB" id="A0A016QN93"/>
<dbReference type="SMART" id="SM00267">
    <property type="entry name" value="GGDEF"/>
    <property type="match status" value="1"/>
</dbReference>
<organism evidence="3 4">
    <name type="scientific">Deinococcus phoenicis</name>
    <dbReference type="NCBI Taxonomy" id="1476583"/>
    <lineage>
        <taxon>Bacteria</taxon>
        <taxon>Thermotogati</taxon>
        <taxon>Deinococcota</taxon>
        <taxon>Deinococci</taxon>
        <taxon>Deinococcales</taxon>
        <taxon>Deinococcaceae</taxon>
        <taxon>Deinococcus</taxon>
    </lineage>
</organism>
<dbReference type="OrthoDB" id="64584at2"/>
<dbReference type="GO" id="GO:1902201">
    <property type="term" value="P:negative regulation of bacterial-type flagellum-dependent cell motility"/>
    <property type="evidence" value="ECO:0007669"/>
    <property type="project" value="TreeGrafter"/>
</dbReference>
<evidence type="ECO:0000313" key="3">
    <source>
        <dbReference type="EMBL" id="EYB67590.1"/>
    </source>
</evidence>
<dbReference type="CDD" id="cd01949">
    <property type="entry name" value="GGDEF"/>
    <property type="match status" value="1"/>
</dbReference>
<dbReference type="SUPFAM" id="SSF48452">
    <property type="entry name" value="TPR-like"/>
    <property type="match status" value="2"/>
</dbReference>
<dbReference type="GO" id="GO:0043709">
    <property type="term" value="P:cell adhesion involved in single-species biofilm formation"/>
    <property type="evidence" value="ECO:0007669"/>
    <property type="project" value="TreeGrafter"/>
</dbReference>
<dbReference type="PROSITE" id="PS50887">
    <property type="entry name" value="GGDEF"/>
    <property type="match status" value="1"/>
</dbReference>
<dbReference type="EMBL" id="JHAC01000034">
    <property type="protein sequence ID" value="EYB67590.1"/>
    <property type="molecule type" value="Genomic_DNA"/>
</dbReference>
<dbReference type="Pfam" id="PF13424">
    <property type="entry name" value="TPR_12"/>
    <property type="match status" value="1"/>
</dbReference>
<dbReference type="Gene3D" id="3.30.70.270">
    <property type="match status" value="1"/>
</dbReference>
<dbReference type="Gene3D" id="1.25.40.10">
    <property type="entry name" value="Tetratricopeptide repeat domain"/>
    <property type="match status" value="2"/>
</dbReference>
<dbReference type="InterPro" id="IPR043128">
    <property type="entry name" value="Rev_trsase/Diguanyl_cyclase"/>
</dbReference>
<dbReference type="InterPro" id="IPR029787">
    <property type="entry name" value="Nucleotide_cyclase"/>
</dbReference>
<evidence type="ECO:0000313" key="4">
    <source>
        <dbReference type="Proteomes" id="UP000020492"/>
    </source>
</evidence>
<gene>
    <name evidence="3" type="ORF">DEIPH_ctg035orf0033</name>
</gene>
<accession>A0A016QN93</accession>
<dbReference type="PANTHER" id="PTHR45138:SF9">
    <property type="entry name" value="DIGUANYLATE CYCLASE DGCM-RELATED"/>
    <property type="match status" value="1"/>
</dbReference>
<dbReference type="InterPro" id="IPR050469">
    <property type="entry name" value="Diguanylate_Cyclase"/>
</dbReference>
<dbReference type="eggNOG" id="COG2199">
    <property type="taxonomic scope" value="Bacteria"/>
</dbReference>
<keyword evidence="1" id="KW-0175">Coiled coil</keyword>
<dbReference type="PATRIC" id="fig|1476583.3.peg.2372"/>
<dbReference type="STRING" id="1476583.DEIPH_ctg035orf0033"/>
<name>A0A016QN93_9DEIO</name>
<feature type="coiled-coil region" evidence="1">
    <location>
        <begin position="349"/>
        <end position="400"/>
    </location>
</feature>
<sequence length="563" mass="61131">MKQVRRLGSVPVPSDAPPHLQEALAGATTDTARARAYLALSQHYRFLSLESALPLAQAALEAALSADAPDATVEVLAGLSALEVTRGRQEQAFEHLALALDLAHEHGLHHLEARVHNVRAIARLTAGDLSGARRDLFDVQALAQTSGNVNDRVNAHVNLAYLANLSGHYADSLHQLNLLEELLLSLPEEEQRASWPYLHENRTHTYLNLARQARERGRPDTEAEARARSHAALEAARVSLALQPDHIVALNTETHAARLALLEGDLDSAQVYAEAAMAYHRQLGQRAYLEAYLAMAEVSTARGWPEQAQRHYRAALDAVRGQGRHRETQDVLQAVAGLHEQAGDFPAALATYREALERAQTALDRLAHIEQRNDDLARDLRQARAEASSWQDSVRRAEAQARQDPLTGLLNRRGLQDALSELEEGAGTLLALFDIDHFKDVNDQHSHATGDAALRAVAACLTARLPAASLLARYGGEEFLLVLPGANPGDAAALVEGLRRAVEAHDWSALLPGMTLTVSAGYALTGGHDAEALRVAFEQADDHLYRAKGAGRNRVYPPALVLG</sequence>
<evidence type="ECO:0000256" key="1">
    <source>
        <dbReference type="SAM" id="Coils"/>
    </source>
</evidence>
<comment type="caution">
    <text evidence="3">The sequence shown here is derived from an EMBL/GenBank/DDBJ whole genome shotgun (WGS) entry which is preliminary data.</text>
</comment>
<dbReference type="Proteomes" id="UP000020492">
    <property type="component" value="Unassembled WGS sequence"/>
</dbReference>